<name>D4KC94_9FIRM</name>
<dbReference type="Proteomes" id="UP000007059">
    <property type="component" value="Chromosome"/>
</dbReference>
<reference evidence="1 2" key="2">
    <citation type="submission" date="2010-03" db="EMBL/GenBank/DDBJ databases">
        <authorList>
            <person name="Pajon A."/>
        </authorList>
    </citation>
    <scope>NUCLEOTIDE SEQUENCE [LARGE SCALE GENOMIC DNA]</scope>
    <source>
        <strain evidence="1 2">SL3/3</strain>
    </source>
</reference>
<reference evidence="1 2" key="1">
    <citation type="submission" date="2010-03" db="EMBL/GenBank/DDBJ databases">
        <title>The genome sequence of Faecalibacterium prausnitzii SL3/3.</title>
        <authorList>
            <consortium name="metaHIT consortium -- http://www.metahit.eu/"/>
            <person name="Pajon A."/>
            <person name="Turner K."/>
            <person name="Parkhill J."/>
            <person name="Duncan S."/>
            <person name="Flint H."/>
        </authorList>
    </citation>
    <scope>NUCLEOTIDE SEQUENCE [LARGE SCALE GENOMIC DNA]</scope>
    <source>
        <strain evidence="1 2">SL3/3</strain>
    </source>
</reference>
<gene>
    <name evidence="1" type="ORF">FPR_22780</name>
</gene>
<evidence type="ECO:0000313" key="1">
    <source>
        <dbReference type="EMBL" id="CBL02457.1"/>
    </source>
</evidence>
<dbReference type="KEGG" id="fpa:FPR_22780"/>
<proteinExistence type="predicted"/>
<protein>
    <submittedName>
        <fullName evidence="1">Uncharacterized protein</fullName>
    </submittedName>
</protein>
<dbReference type="RefSeq" id="WP_015537978.1">
    <property type="nucleotide sequence ID" value="NC_021020.1"/>
</dbReference>
<accession>D4KC94</accession>
<organism evidence="1 2">
    <name type="scientific">Faecalibacterium prausnitzii SL3/3</name>
    <dbReference type="NCBI Taxonomy" id="657322"/>
    <lineage>
        <taxon>Bacteria</taxon>
        <taxon>Bacillati</taxon>
        <taxon>Bacillota</taxon>
        <taxon>Clostridia</taxon>
        <taxon>Eubacteriales</taxon>
        <taxon>Oscillospiraceae</taxon>
        <taxon>Faecalibacterium</taxon>
    </lineage>
</organism>
<sequence length="61" mass="7199">MSDTEKIINALKDEYSYWQNTAYKAQKEGNEERTIWYYGKATGIKKSIETIKKMKDYGIIL</sequence>
<dbReference type="AlphaFoldDB" id="D4KC94"/>
<dbReference type="HOGENOM" id="CLU_2915716_0_0_9"/>
<dbReference type="EMBL" id="FP929046">
    <property type="protein sequence ID" value="CBL02457.1"/>
    <property type="molecule type" value="Genomic_DNA"/>
</dbReference>
<evidence type="ECO:0000313" key="2">
    <source>
        <dbReference type="Proteomes" id="UP000007059"/>
    </source>
</evidence>
<dbReference type="PATRIC" id="fig|657322.3.peg.2184"/>